<feature type="region of interest" description="Disordered" evidence="1">
    <location>
        <begin position="1"/>
        <end position="20"/>
    </location>
</feature>
<dbReference type="EMBL" id="MJMJ01000011">
    <property type="protein sequence ID" value="OLQ90976.1"/>
    <property type="molecule type" value="Genomic_DNA"/>
</dbReference>
<feature type="domain" description="AMP-dependent synthetase/ligase" evidence="2">
    <location>
        <begin position="148"/>
        <end position="283"/>
    </location>
</feature>
<organism evidence="3 4">
    <name type="scientific">Vibrio panuliri</name>
    <dbReference type="NCBI Taxonomy" id="1381081"/>
    <lineage>
        <taxon>Bacteria</taxon>
        <taxon>Pseudomonadati</taxon>
        <taxon>Pseudomonadota</taxon>
        <taxon>Gammaproteobacteria</taxon>
        <taxon>Vibrionales</taxon>
        <taxon>Vibrionaceae</taxon>
        <taxon>Vibrio</taxon>
    </lineage>
</organism>
<evidence type="ECO:0000256" key="1">
    <source>
        <dbReference type="SAM" id="MobiDB-lite"/>
    </source>
</evidence>
<feature type="compositionally biased region" description="Basic and acidic residues" evidence="1">
    <location>
        <begin position="1"/>
        <end position="18"/>
    </location>
</feature>
<evidence type="ECO:0000259" key="2">
    <source>
        <dbReference type="Pfam" id="PF00501"/>
    </source>
</evidence>
<accession>A0A1Q9HKQ3</accession>
<protein>
    <submittedName>
        <fullName evidence="3">AMP-dependent synthetase</fullName>
    </submittedName>
</protein>
<dbReference type="InterPro" id="IPR042099">
    <property type="entry name" value="ANL_N_sf"/>
</dbReference>
<dbReference type="RefSeq" id="WP_075707263.1">
    <property type="nucleotide sequence ID" value="NZ_MJMJ01000011.1"/>
</dbReference>
<dbReference type="SUPFAM" id="SSF56801">
    <property type="entry name" value="Acetyl-CoA synthetase-like"/>
    <property type="match status" value="1"/>
</dbReference>
<dbReference type="Pfam" id="PF00501">
    <property type="entry name" value="AMP-binding"/>
    <property type="match status" value="1"/>
</dbReference>
<dbReference type="OrthoDB" id="580775at2"/>
<comment type="caution">
    <text evidence="3">The sequence shown here is derived from an EMBL/GenBank/DDBJ whole genome shotgun (WGS) entry which is preliminary data.</text>
</comment>
<evidence type="ECO:0000313" key="3">
    <source>
        <dbReference type="EMBL" id="OLQ90976.1"/>
    </source>
</evidence>
<dbReference type="Gene3D" id="3.40.50.12780">
    <property type="entry name" value="N-terminal domain of ligase-like"/>
    <property type="match status" value="1"/>
</dbReference>
<dbReference type="PANTHER" id="PTHR43845:SF1">
    <property type="entry name" value="BLR5969 PROTEIN"/>
    <property type="match status" value="1"/>
</dbReference>
<name>A0A1Q9HKQ3_9VIBR</name>
<evidence type="ECO:0000313" key="4">
    <source>
        <dbReference type="Proteomes" id="UP000186313"/>
    </source>
</evidence>
<dbReference type="InterPro" id="IPR000873">
    <property type="entry name" value="AMP-dep_synth/lig_dom"/>
</dbReference>
<dbReference type="AlphaFoldDB" id="A0A1Q9HKQ3"/>
<dbReference type="Proteomes" id="UP000186313">
    <property type="component" value="Unassembled WGS sequence"/>
</dbReference>
<gene>
    <name evidence="3" type="ORF">BIY22_18950</name>
</gene>
<sequence>MSELLKDESKAVFDDKESMNQQQREQRLFGALPKLLELAKRQSEHYALLLADCNSADIVDRHSLATLPITRKFHLPMQQKQNPPFGGINNVSLGEMARVFQSPGPLYEGQSHERDFWRMGRAFFAAGFRRGELVHNSMSYHFSPGGFIMDGGARACGCAVFPAGVGNTDAQVEAIEQLKPTGYAGTPSYLVILLERYQQMFQKSGSITKALVSGEAVTGEMEALFKRYGVTVTQAYASAELGLIAYQETGSSDLVVAEDIIVEIVDPDGNPVEQGQVGEVVVTSLDDKFPLIRYATGDLSAQVVAKPPSSRTNMRLKGWLGRADSAVKVKGLFIYPHQVQEICRRHNIKGSLLIERDGVKDTITFCCHDSHVAAQDIQVTMQSVTKLKGDVLFVAEHQDDRSLIKDLRTN</sequence>
<proteinExistence type="predicted"/>
<dbReference type="STRING" id="1381081.BIY22_18950"/>
<reference evidence="3 4" key="1">
    <citation type="submission" date="2016-09" db="EMBL/GenBank/DDBJ databases">
        <title>Genomic Taxonomy of the Vibrionaceae.</title>
        <authorList>
            <person name="Gonzalez-Castillo A."/>
            <person name="Gomez-Gil B."/>
            <person name="Enciso-Ibarra K."/>
        </authorList>
    </citation>
    <scope>NUCLEOTIDE SEQUENCE [LARGE SCALE GENOMIC DNA]</scope>
    <source>
        <strain evidence="3 4">CAIM 703</strain>
    </source>
</reference>
<dbReference type="PANTHER" id="PTHR43845">
    <property type="entry name" value="BLR5969 PROTEIN"/>
    <property type="match status" value="1"/>
</dbReference>